<dbReference type="AlphaFoldDB" id="A0A540K8G0"/>
<dbReference type="EMBL" id="VIEB01001777">
    <property type="protein sequence ID" value="TQD70509.1"/>
    <property type="molecule type" value="Genomic_DNA"/>
</dbReference>
<name>A0A540K8G0_MALBA</name>
<gene>
    <name evidence="1" type="ORF">C1H46_043951</name>
</gene>
<evidence type="ECO:0000313" key="1">
    <source>
        <dbReference type="EMBL" id="TQD70509.1"/>
    </source>
</evidence>
<organism evidence="1 2">
    <name type="scientific">Malus baccata</name>
    <name type="common">Siberian crab apple</name>
    <name type="synonym">Pyrus baccata</name>
    <dbReference type="NCBI Taxonomy" id="106549"/>
    <lineage>
        <taxon>Eukaryota</taxon>
        <taxon>Viridiplantae</taxon>
        <taxon>Streptophyta</taxon>
        <taxon>Embryophyta</taxon>
        <taxon>Tracheophyta</taxon>
        <taxon>Spermatophyta</taxon>
        <taxon>Magnoliopsida</taxon>
        <taxon>eudicotyledons</taxon>
        <taxon>Gunneridae</taxon>
        <taxon>Pentapetalae</taxon>
        <taxon>rosids</taxon>
        <taxon>fabids</taxon>
        <taxon>Rosales</taxon>
        <taxon>Rosaceae</taxon>
        <taxon>Amygdaloideae</taxon>
        <taxon>Maleae</taxon>
        <taxon>Malus</taxon>
    </lineage>
</organism>
<accession>A0A540K8G0</accession>
<reference evidence="1 2" key="1">
    <citation type="journal article" date="2019" name="G3 (Bethesda)">
        <title>Sequencing of a Wild Apple (Malus baccata) Genome Unravels the Differences Between Cultivated and Wild Apple Species Regarding Disease Resistance and Cold Tolerance.</title>
        <authorList>
            <person name="Chen X."/>
        </authorList>
    </citation>
    <scope>NUCLEOTIDE SEQUENCE [LARGE SCALE GENOMIC DNA]</scope>
    <source>
        <strain evidence="2">cv. Shandingzi</strain>
        <tissue evidence="1">Leaves</tissue>
    </source>
</reference>
<dbReference type="Proteomes" id="UP000315295">
    <property type="component" value="Unassembled WGS sequence"/>
</dbReference>
<evidence type="ECO:0000313" key="2">
    <source>
        <dbReference type="Proteomes" id="UP000315295"/>
    </source>
</evidence>
<protein>
    <submittedName>
        <fullName evidence="1">Uncharacterized protein</fullName>
    </submittedName>
</protein>
<sequence length="212" mass="23508">MPQQTPERGIGSNYGIRNSVFCDLPPFTSFQEPAASYAALQTQKAIAAQGMPEQQQQELGLGWSYGNYVPLDHLPPVLSLRDSTQFQEPDAALHAQEVIAARQSMPQQTRERYIGSHYGIHNSISCDLPQTTSFQEPVALQAQESIVAQEMLEQQQQQQLQQLGQASYATLQAQKAIAVQGMPEKQELRLGMHKLESSALSSIRESCQLQNP</sequence>
<keyword evidence="2" id="KW-1185">Reference proteome</keyword>
<comment type="caution">
    <text evidence="1">The sequence shown here is derived from an EMBL/GenBank/DDBJ whole genome shotgun (WGS) entry which is preliminary data.</text>
</comment>
<proteinExistence type="predicted"/>